<evidence type="ECO:0000256" key="3">
    <source>
        <dbReference type="ARBA" id="ARBA00013308"/>
    </source>
</evidence>
<dbReference type="InterPro" id="IPR001679">
    <property type="entry name" value="DNA_ligase"/>
</dbReference>
<feature type="binding site" evidence="14">
    <location>
        <position position="329"/>
    </location>
    <ligand>
        <name>NAD(+)</name>
        <dbReference type="ChEBI" id="CHEBI:57540"/>
    </ligand>
</feature>
<dbReference type="InterPro" id="IPR012340">
    <property type="entry name" value="NA-bd_OB-fold"/>
</dbReference>
<name>A0A837IS18_9BACT</name>
<evidence type="ECO:0000256" key="6">
    <source>
        <dbReference type="ARBA" id="ARBA00022723"/>
    </source>
</evidence>
<feature type="binding site" evidence="14">
    <location>
        <position position="423"/>
    </location>
    <ligand>
        <name>Zn(2+)</name>
        <dbReference type="ChEBI" id="CHEBI:29105"/>
    </ligand>
</feature>
<evidence type="ECO:0000256" key="8">
    <source>
        <dbReference type="ARBA" id="ARBA00022833"/>
    </source>
</evidence>
<keyword evidence="10 14" id="KW-0520">NAD</keyword>
<feature type="binding site" evidence="14">
    <location>
        <position position="426"/>
    </location>
    <ligand>
        <name>Zn(2+)</name>
        <dbReference type="ChEBI" id="CHEBI:29105"/>
    </ligand>
</feature>
<evidence type="ECO:0000256" key="10">
    <source>
        <dbReference type="ARBA" id="ARBA00023027"/>
    </source>
</evidence>
<keyword evidence="7 14" id="KW-0227">DNA damage</keyword>
<dbReference type="Gene3D" id="6.20.10.30">
    <property type="match status" value="1"/>
</dbReference>
<comment type="similarity">
    <text evidence="13 14">Belongs to the NAD-dependent DNA ligase family. LigA subfamily.</text>
</comment>
<evidence type="ECO:0000256" key="11">
    <source>
        <dbReference type="ARBA" id="ARBA00023204"/>
    </source>
</evidence>
<keyword evidence="14" id="KW-0464">Manganese</keyword>
<sequence>MRFMNKAEAKKRIEKLRKVINRQRYLYHVLDSSEISDEAHDSLKHELWKLEQEFPDLVTPDSPTQRVGGEPLERFEKVGHGSPMLSIEDVFSEEELRDWETYLLRLRAPREGAKLKSIEYFAELKIDGFAVSLLYRDGVFVLGATRGNGQIGEDVTQNLKTIESIPLKLERFESRASNFRFPPKELEVRGEVYMTKEDFEKFNRERKKRGEEPFANPRNLAAGSIRQLDPKLAASRPLKFMAYDLVTDLGQTKHSEEHAILRAIGFKTDDTARVCRTPEEVVSYWKATAKTREALPFHIDGIVVQVNDNTVFQELGVAGKGPRAVRALKFAGKQATTKILDIQVQIGRTGAITPVALLEPVRVAGVTISRATLHNEDEIRRLGAKIGDTVVVERAGDVIPAVVQVVKELRAGKEKEFKMPKHCPICKSELIRPEGEAVRRCPNAGCQAKRREHLYHFVSRKAFDIEGLGPKVIDQLMEQGLVRDAVDLFELTEGDLIPLERFAEKSSANLVAAIQASKRIPLVRFLYALGIRHVGEETAIDLAERFLSLEKLQKASQEELEAVRDVGGVVARSIYAWFRTKENLNFIKRLQKVGVVIQDAIRQPADKIQDTKLAGKTFVLTGTLATMTREEAKEKIRELGGEISESVSKKTDYVVEGENPGSKLDRAKELGVQVIGEKELCRILSRIFEA</sequence>
<evidence type="ECO:0000256" key="1">
    <source>
        <dbReference type="ARBA" id="ARBA00004067"/>
    </source>
</evidence>
<dbReference type="SUPFAM" id="SSF56091">
    <property type="entry name" value="DNA ligase/mRNA capping enzyme, catalytic domain"/>
    <property type="match status" value="1"/>
</dbReference>
<evidence type="ECO:0000256" key="12">
    <source>
        <dbReference type="ARBA" id="ARBA00034005"/>
    </source>
</evidence>
<dbReference type="EC" id="6.5.1.2" evidence="2 14"/>
<evidence type="ECO:0000256" key="14">
    <source>
        <dbReference type="HAMAP-Rule" id="MF_01588"/>
    </source>
</evidence>
<dbReference type="Gene3D" id="1.10.287.610">
    <property type="entry name" value="Helix hairpin bin"/>
    <property type="match status" value="1"/>
</dbReference>
<dbReference type="InterPro" id="IPR013839">
    <property type="entry name" value="DNAligase_adenylation"/>
</dbReference>
<dbReference type="InterPro" id="IPR001357">
    <property type="entry name" value="BRCT_dom"/>
</dbReference>
<dbReference type="PROSITE" id="PS01056">
    <property type="entry name" value="DNA_LIGASE_N2"/>
    <property type="match status" value="1"/>
</dbReference>
<keyword evidence="6 14" id="KW-0479">Metal-binding</keyword>
<dbReference type="SMART" id="SM00292">
    <property type="entry name" value="BRCT"/>
    <property type="match status" value="1"/>
</dbReference>
<dbReference type="Gene3D" id="2.40.50.140">
    <property type="entry name" value="Nucleic acid-binding proteins"/>
    <property type="match status" value="1"/>
</dbReference>
<dbReference type="GO" id="GO:0003911">
    <property type="term" value="F:DNA ligase (NAD+) activity"/>
    <property type="evidence" value="ECO:0007669"/>
    <property type="project" value="UniProtKB-UniRule"/>
</dbReference>
<dbReference type="Gene3D" id="3.40.50.10190">
    <property type="entry name" value="BRCT domain"/>
    <property type="match status" value="1"/>
</dbReference>
<dbReference type="PANTHER" id="PTHR23389">
    <property type="entry name" value="CHROMOSOME TRANSMISSION FIDELITY FACTOR 18"/>
    <property type="match status" value="1"/>
</dbReference>
<feature type="binding site" evidence="14">
    <location>
        <position position="441"/>
    </location>
    <ligand>
        <name>Zn(2+)</name>
        <dbReference type="ChEBI" id="CHEBI:29105"/>
    </ligand>
</feature>
<evidence type="ECO:0000313" key="16">
    <source>
        <dbReference type="EMBL" id="KKU92750.1"/>
    </source>
</evidence>
<dbReference type="Gene3D" id="3.30.470.30">
    <property type="entry name" value="DNA ligase/mRNA capping enzyme"/>
    <property type="match status" value="1"/>
</dbReference>
<dbReference type="PROSITE" id="PS50172">
    <property type="entry name" value="BRCT"/>
    <property type="match status" value="1"/>
</dbReference>
<protein>
    <recommendedName>
        <fullName evidence="3 14">DNA ligase</fullName>
        <ecNumber evidence="2 14">6.5.1.2</ecNumber>
    </recommendedName>
    <alternativeName>
        <fullName evidence="14">Polydeoxyribonucleotide synthase [NAD(+)]</fullName>
    </alternativeName>
</protein>
<feature type="binding site" evidence="14">
    <location>
        <position position="446"/>
    </location>
    <ligand>
        <name>Zn(2+)</name>
        <dbReference type="ChEBI" id="CHEBI:29105"/>
    </ligand>
</feature>
<dbReference type="GO" id="GO:0006260">
    <property type="term" value="P:DNA replication"/>
    <property type="evidence" value="ECO:0007669"/>
    <property type="project" value="UniProtKB-KW"/>
</dbReference>
<dbReference type="Pfam" id="PF03120">
    <property type="entry name" value="OB_DNA_ligase"/>
    <property type="match status" value="1"/>
</dbReference>
<dbReference type="HAMAP" id="MF_01588">
    <property type="entry name" value="DNA_ligase_A"/>
    <property type="match status" value="1"/>
</dbReference>
<feature type="binding site" evidence="14">
    <location>
        <position position="191"/>
    </location>
    <ligand>
        <name>NAD(+)</name>
        <dbReference type="ChEBI" id="CHEBI:57540"/>
    </ligand>
</feature>
<dbReference type="Proteomes" id="UP000034462">
    <property type="component" value="Unassembled WGS sequence"/>
</dbReference>
<dbReference type="FunFam" id="1.10.150.20:FF:000007">
    <property type="entry name" value="DNA ligase"/>
    <property type="match status" value="1"/>
</dbReference>
<dbReference type="CDD" id="cd00114">
    <property type="entry name" value="LIGANc"/>
    <property type="match status" value="1"/>
</dbReference>
<comment type="function">
    <text evidence="1 14">DNA ligase that catalyzes the formation of phosphodiester linkages between 5'-phosphoryl and 3'-hydroxyl groups in double-stranded DNA using NAD as a coenzyme and as the energy source for the reaction. It is essential for DNA replication and repair of damaged DNA.</text>
</comment>
<dbReference type="SUPFAM" id="SSF52113">
    <property type="entry name" value="BRCT domain"/>
    <property type="match status" value="1"/>
</dbReference>
<proteinExistence type="inferred from homology"/>
<dbReference type="GO" id="GO:0006281">
    <property type="term" value="P:DNA repair"/>
    <property type="evidence" value="ECO:0007669"/>
    <property type="project" value="UniProtKB-KW"/>
</dbReference>
<feature type="active site" description="N6-AMP-lysine intermediate" evidence="14">
    <location>
        <position position="125"/>
    </location>
</feature>
<dbReference type="PIRSF" id="PIRSF001604">
    <property type="entry name" value="LigA"/>
    <property type="match status" value="1"/>
</dbReference>
<feature type="binding site" evidence="14">
    <location>
        <position position="146"/>
    </location>
    <ligand>
        <name>NAD(+)</name>
        <dbReference type="ChEBI" id="CHEBI:57540"/>
    </ligand>
</feature>
<comment type="catalytic activity">
    <reaction evidence="12 14">
        <text>NAD(+) + (deoxyribonucleotide)n-3'-hydroxyl + 5'-phospho-(deoxyribonucleotide)m = (deoxyribonucleotide)n+m + AMP + beta-nicotinamide D-nucleotide.</text>
        <dbReference type="EC" id="6.5.1.2"/>
    </reaction>
</comment>
<keyword evidence="9 14" id="KW-0460">Magnesium</keyword>
<dbReference type="Pfam" id="PF00533">
    <property type="entry name" value="BRCT"/>
    <property type="match status" value="1"/>
</dbReference>
<evidence type="ECO:0000259" key="15">
    <source>
        <dbReference type="PROSITE" id="PS50172"/>
    </source>
</evidence>
<dbReference type="SUPFAM" id="SSF50249">
    <property type="entry name" value="Nucleic acid-binding proteins"/>
    <property type="match status" value="1"/>
</dbReference>
<evidence type="ECO:0000256" key="9">
    <source>
        <dbReference type="ARBA" id="ARBA00022842"/>
    </source>
</evidence>
<dbReference type="CDD" id="cd17748">
    <property type="entry name" value="BRCT_DNA_ligase_like"/>
    <property type="match status" value="1"/>
</dbReference>
<dbReference type="InterPro" id="IPR004150">
    <property type="entry name" value="NAD_DNA_ligase_OB"/>
</dbReference>
<evidence type="ECO:0000256" key="7">
    <source>
        <dbReference type="ARBA" id="ARBA00022763"/>
    </source>
</evidence>
<organism evidence="16 17">
    <name type="scientific">Candidatus Yanofskybacteria bacterium GW2011_GWC1_48_11</name>
    <dbReference type="NCBI Taxonomy" id="1619027"/>
    <lineage>
        <taxon>Bacteria</taxon>
        <taxon>Candidatus Yanofskyibacteriota</taxon>
    </lineage>
</organism>
<dbReference type="GO" id="GO:0046872">
    <property type="term" value="F:metal ion binding"/>
    <property type="evidence" value="ECO:0007669"/>
    <property type="project" value="UniProtKB-KW"/>
</dbReference>
<feature type="domain" description="BRCT" evidence="15">
    <location>
        <begin position="608"/>
        <end position="680"/>
    </location>
</feature>
<dbReference type="AlphaFoldDB" id="A0A837IS18"/>
<comment type="caution">
    <text evidence="16">The sequence shown here is derived from an EMBL/GenBank/DDBJ whole genome shotgun (WGS) entry which is preliminary data.</text>
</comment>
<dbReference type="Pfam" id="PF12826">
    <property type="entry name" value="HHH_2"/>
    <property type="match status" value="1"/>
</dbReference>
<dbReference type="NCBIfam" id="TIGR00575">
    <property type="entry name" value="dnlj"/>
    <property type="match status" value="1"/>
</dbReference>
<dbReference type="InterPro" id="IPR013840">
    <property type="entry name" value="DNAligase_N"/>
</dbReference>
<evidence type="ECO:0000256" key="2">
    <source>
        <dbReference type="ARBA" id="ARBA00012722"/>
    </source>
</evidence>
<dbReference type="EMBL" id="LCPH01000007">
    <property type="protein sequence ID" value="KKU92750.1"/>
    <property type="molecule type" value="Genomic_DNA"/>
</dbReference>
<feature type="binding site" evidence="14">
    <location>
        <begin position="86"/>
        <end position="87"/>
    </location>
    <ligand>
        <name>NAD(+)</name>
        <dbReference type="ChEBI" id="CHEBI:57540"/>
    </ligand>
</feature>
<dbReference type="Pfam" id="PF01653">
    <property type="entry name" value="DNA_ligase_aden"/>
    <property type="match status" value="1"/>
</dbReference>
<dbReference type="PANTHER" id="PTHR23389:SF9">
    <property type="entry name" value="DNA LIGASE"/>
    <property type="match status" value="1"/>
</dbReference>
<comment type="caution">
    <text evidence="14">Lacks conserved residue(s) required for the propagation of feature annotation.</text>
</comment>
<evidence type="ECO:0000256" key="4">
    <source>
        <dbReference type="ARBA" id="ARBA00022598"/>
    </source>
</evidence>
<dbReference type="Gene3D" id="1.10.150.20">
    <property type="entry name" value="5' to 3' exonuclease, C-terminal subdomain"/>
    <property type="match status" value="2"/>
</dbReference>
<dbReference type="InterPro" id="IPR033136">
    <property type="entry name" value="DNA_ligase_CS"/>
</dbReference>
<dbReference type="SMART" id="SM00532">
    <property type="entry name" value="LIGANc"/>
    <property type="match status" value="1"/>
</dbReference>
<dbReference type="GO" id="GO:0005829">
    <property type="term" value="C:cytosol"/>
    <property type="evidence" value="ECO:0007669"/>
    <property type="project" value="TreeGrafter"/>
</dbReference>
<comment type="cofactor">
    <cofactor evidence="14">
        <name>Mg(2+)</name>
        <dbReference type="ChEBI" id="CHEBI:18420"/>
    </cofactor>
    <cofactor evidence="14">
        <name>Mn(2+)</name>
        <dbReference type="ChEBI" id="CHEBI:29035"/>
    </cofactor>
</comment>
<dbReference type="InterPro" id="IPR041663">
    <property type="entry name" value="DisA/LigA_HHH"/>
</dbReference>
<feature type="binding site" evidence="14">
    <location>
        <position position="123"/>
    </location>
    <ligand>
        <name>NAD(+)</name>
        <dbReference type="ChEBI" id="CHEBI:57540"/>
    </ligand>
</feature>
<dbReference type="NCBIfam" id="NF005932">
    <property type="entry name" value="PRK07956.1"/>
    <property type="match status" value="1"/>
</dbReference>
<gene>
    <name evidence="14" type="primary">ligA</name>
    <name evidence="16" type="ORF">UY25_C0007G0007</name>
</gene>
<keyword evidence="8 14" id="KW-0862">Zinc</keyword>
<dbReference type="FunFam" id="1.10.150.20:FF:000006">
    <property type="entry name" value="DNA ligase"/>
    <property type="match status" value="1"/>
</dbReference>
<evidence type="ECO:0000256" key="5">
    <source>
        <dbReference type="ARBA" id="ARBA00022705"/>
    </source>
</evidence>
<accession>A0A837IS18</accession>
<evidence type="ECO:0000313" key="17">
    <source>
        <dbReference type="Proteomes" id="UP000034462"/>
    </source>
</evidence>
<dbReference type="SUPFAM" id="SSF47781">
    <property type="entry name" value="RuvA domain 2-like"/>
    <property type="match status" value="1"/>
</dbReference>
<keyword evidence="5 14" id="KW-0235">DNA replication</keyword>
<keyword evidence="11 14" id="KW-0234">DNA repair</keyword>
<evidence type="ECO:0000256" key="13">
    <source>
        <dbReference type="ARBA" id="ARBA00060881"/>
    </source>
</evidence>
<dbReference type="Pfam" id="PF03119">
    <property type="entry name" value="DNA_ligase_ZBD"/>
    <property type="match status" value="1"/>
</dbReference>
<dbReference type="InterPro" id="IPR036420">
    <property type="entry name" value="BRCT_dom_sf"/>
</dbReference>
<dbReference type="InterPro" id="IPR004149">
    <property type="entry name" value="Znf_DNAligase_C4"/>
</dbReference>
<dbReference type="InterPro" id="IPR010994">
    <property type="entry name" value="RuvA_2-like"/>
</dbReference>
<reference evidence="16 17" key="1">
    <citation type="journal article" date="2015" name="Nature">
        <title>rRNA introns, odd ribosomes, and small enigmatic genomes across a large radiation of phyla.</title>
        <authorList>
            <person name="Brown C.T."/>
            <person name="Hug L.A."/>
            <person name="Thomas B.C."/>
            <person name="Sharon I."/>
            <person name="Castelle C.J."/>
            <person name="Singh A."/>
            <person name="Wilkins M.J."/>
            <person name="Williams K.H."/>
            <person name="Banfield J.F."/>
        </authorList>
    </citation>
    <scope>NUCLEOTIDE SEQUENCE [LARGE SCALE GENOMIC DNA]</scope>
</reference>
<keyword evidence="4 14" id="KW-0436">Ligase</keyword>
<dbReference type="FunFam" id="2.40.50.140:FF:000012">
    <property type="entry name" value="DNA ligase"/>
    <property type="match status" value="1"/>
</dbReference>